<evidence type="ECO:0000313" key="13">
    <source>
        <dbReference type="Proteomes" id="UP001231518"/>
    </source>
</evidence>
<evidence type="ECO:0000256" key="2">
    <source>
        <dbReference type="ARBA" id="ARBA00022737"/>
    </source>
</evidence>
<dbReference type="SMART" id="SM00360">
    <property type="entry name" value="RRM"/>
    <property type="match status" value="1"/>
</dbReference>
<protein>
    <submittedName>
        <fullName evidence="12">Uncharacterized protein</fullName>
    </submittedName>
</protein>
<evidence type="ECO:0000256" key="9">
    <source>
        <dbReference type="SAM" id="MobiDB-lite"/>
    </source>
</evidence>
<feature type="domain" description="C3H1-type" evidence="11">
    <location>
        <begin position="301"/>
        <end position="328"/>
    </location>
</feature>
<evidence type="ECO:0000259" key="11">
    <source>
        <dbReference type="PROSITE" id="PS50103"/>
    </source>
</evidence>
<dbReference type="InterPro" id="IPR000504">
    <property type="entry name" value="RRM_dom"/>
</dbReference>
<evidence type="ECO:0000256" key="8">
    <source>
        <dbReference type="SAM" id="Coils"/>
    </source>
</evidence>
<keyword evidence="1 7" id="KW-0479">Metal-binding</keyword>
<dbReference type="InterPro" id="IPR003954">
    <property type="entry name" value="RRM_euk-type"/>
</dbReference>
<dbReference type="Gene3D" id="3.30.70.330">
    <property type="match status" value="1"/>
</dbReference>
<feature type="compositionally biased region" description="Basic and acidic residues" evidence="9">
    <location>
        <begin position="342"/>
        <end position="369"/>
    </location>
</feature>
<feature type="compositionally biased region" description="Basic residues" evidence="9">
    <location>
        <begin position="394"/>
        <end position="407"/>
    </location>
</feature>
<accession>A0AAD7YRE0</accession>
<dbReference type="Pfam" id="PF00642">
    <property type="entry name" value="zf-CCCH"/>
    <property type="match status" value="1"/>
</dbReference>
<dbReference type="InterPro" id="IPR000571">
    <property type="entry name" value="Znf_CCCH"/>
</dbReference>
<dbReference type="InterPro" id="IPR035979">
    <property type="entry name" value="RBD_domain_sf"/>
</dbReference>
<dbReference type="SMART" id="SM00361">
    <property type="entry name" value="RRM_1"/>
    <property type="match status" value="1"/>
</dbReference>
<evidence type="ECO:0000259" key="10">
    <source>
        <dbReference type="PROSITE" id="PS50102"/>
    </source>
</evidence>
<organism evidence="12 13">
    <name type="scientific">Mythimna separata</name>
    <name type="common">Oriental armyworm</name>
    <name type="synonym">Pseudaletia separata</name>
    <dbReference type="NCBI Taxonomy" id="271217"/>
    <lineage>
        <taxon>Eukaryota</taxon>
        <taxon>Metazoa</taxon>
        <taxon>Ecdysozoa</taxon>
        <taxon>Arthropoda</taxon>
        <taxon>Hexapoda</taxon>
        <taxon>Insecta</taxon>
        <taxon>Pterygota</taxon>
        <taxon>Neoptera</taxon>
        <taxon>Endopterygota</taxon>
        <taxon>Lepidoptera</taxon>
        <taxon>Glossata</taxon>
        <taxon>Ditrysia</taxon>
        <taxon>Noctuoidea</taxon>
        <taxon>Noctuidae</taxon>
        <taxon>Noctuinae</taxon>
        <taxon>Hadenini</taxon>
        <taxon>Mythimna</taxon>
    </lineage>
</organism>
<dbReference type="SMART" id="SM00356">
    <property type="entry name" value="ZnF_C3H1"/>
    <property type="match status" value="2"/>
</dbReference>
<dbReference type="SUPFAM" id="SSF54928">
    <property type="entry name" value="RNA-binding domain, RBD"/>
    <property type="match status" value="1"/>
</dbReference>
<feature type="zinc finger region" description="C3H1-type" evidence="7">
    <location>
        <begin position="161"/>
        <end position="189"/>
    </location>
</feature>
<evidence type="ECO:0000313" key="12">
    <source>
        <dbReference type="EMBL" id="KAJ8726258.1"/>
    </source>
</evidence>
<keyword evidence="2" id="KW-0677">Repeat</keyword>
<dbReference type="GO" id="GO:0000398">
    <property type="term" value="P:mRNA splicing, via spliceosome"/>
    <property type="evidence" value="ECO:0007669"/>
    <property type="project" value="InterPro"/>
</dbReference>
<evidence type="ECO:0000256" key="4">
    <source>
        <dbReference type="ARBA" id="ARBA00022833"/>
    </source>
</evidence>
<dbReference type="InterPro" id="IPR012677">
    <property type="entry name" value="Nucleotide-bd_a/b_plait_sf"/>
</dbReference>
<feature type="region of interest" description="Disordered" evidence="9">
    <location>
        <begin position="342"/>
        <end position="407"/>
    </location>
</feature>
<feature type="compositionally biased region" description="Basic residues" evidence="9">
    <location>
        <begin position="371"/>
        <end position="387"/>
    </location>
</feature>
<feature type="zinc finger region" description="C3H1-type" evidence="7">
    <location>
        <begin position="301"/>
        <end position="328"/>
    </location>
</feature>
<proteinExistence type="predicted"/>
<comment type="caution">
    <text evidence="12">The sequence shown here is derived from an EMBL/GenBank/DDBJ whole genome shotgun (WGS) entry which is preliminary data.</text>
</comment>
<dbReference type="PANTHER" id="PTHR12620">
    <property type="entry name" value="U2 SNRNP AUXILIARY FACTOR, SMALL SUBUNIT"/>
    <property type="match status" value="1"/>
</dbReference>
<evidence type="ECO:0000256" key="6">
    <source>
        <dbReference type="PROSITE-ProRule" id="PRU00176"/>
    </source>
</evidence>
<keyword evidence="13" id="KW-1185">Reference proteome</keyword>
<evidence type="ECO:0000256" key="3">
    <source>
        <dbReference type="ARBA" id="ARBA00022771"/>
    </source>
</evidence>
<keyword evidence="3 7" id="KW-0863">Zinc-finger</keyword>
<name>A0AAD7YRE0_MYTSE</name>
<dbReference type="PROSITE" id="PS50103">
    <property type="entry name" value="ZF_C3H1"/>
    <property type="match status" value="2"/>
</dbReference>
<dbReference type="GO" id="GO:0008270">
    <property type="term" value="F:zinc ion binding"/>
    <property type="evidence" value="ECO:0007669"/>
    <property type="project" value="UniProtKB-KW"/>
</dbReference>
<dbReference type="Proteomes" id="UP001231518">
    <property type="component" value="Chromosome 10"/>
</dbReference>
<evidence type="ECO:0000256" key="1">
    <source>
        <dbReference type="ARBA" id="ARBA00022723"/>
    </source>
</evidence>
<evidence type="ECO:0000256" key="7">
    <source>
        <dbReference type="PROSITE-ProRule" id="PRU00723"/>
    </source>
</evidence>
<dbReference type="PROSITE" id="PS50102">
    <property type="entry name" value="RRM"/>
    <property type="match status" value="1"/>
</dbReference>
<dbReference type="PRINTS" id="PR01848">
    <property type="entry name" value="U2AUXFACTOR"/>
</dbReference>
<dbReference type="GO" id="GO:0003723">
    <property type="term" value="F:RNA binding"/>
    <property type="evidence" value="ECO:0007669"/>
    <property type="project" value="UniProtKB-UniRule"/>
</dbReference>
<evidence type="ECO:0000256" key="5">
    <source>
        <dbReference type="ARBA" id="ARBA00022884"/>
    </source>
</evidence>
<keyword evidence="8" id="KW-0175">Coiled coil</keyword>
<keyword evidence="4 7" id="KW-0862">Zinc</keyword>
<feature type="coiled-coil region" evidence="8">
    <location>
        <begin position="46"/>
        <end position="134"/>
    </location>
</feature>
<sequence>MVNIILKIKMGRHAEWRKIAKKERRKRIRIIKAKERDQIFCTDWYIKQQELEEKMIHEQINKQNDEENEKWIQAEKIVMEQWKKLQEEKERLKQKCLEQEAKLKVEWELEKKKKEIEEQRIKAAQEELKRKQDIFMNNLDLFLSGDSDEPPAELNVMRETRPDAELCPFFSKTACCRFGDLCSRNHQYPGISKVLLATNFYNHFGLSNANVSEYDTDIMLEFEDSDTYKEYKEFFFDVLSEFEKFGRITQFKVCNNYEKHLRGNTFIEFAELRCAVAAYRSLHTRWYGGRQLSLQFCNINSWKNAICGLQLRQRCPKGRACNFLHVFKNPNNLYNGYYTHESVQEKDSTPRSSERSWRWSESPEKEVSKRSSSRRHERSDRRSHRSRHREEKNKHYRRTSPRRSERR</sequence>
<dbReference type="Pfam" id="PF00076">
    <property type="entry name" value="RRM_1"/>
    <property type="match status" value="1"/>
</dbReference>
<dbReference type="EMBL" id="JARGEI010000009">
    <property type="protein sequence ID" value="KAJ8726258.1"/>
    <property type="molecule type" value="Genomic_DNA"/>
</dbReference>
<keyword evidence="5 6" id="KW-0694">RNA-binding</keyword>
<reference evidence="12" key="1">
    <citation type="submission" date="2023-03" db="EMBL/GenBank/DDBJ databases">
        <title>Chromosome-level genomes of two armyworms, Mythimna separata and Mythimna loreyi, provide insights into the biosynthesis and reception of sex pheromones.</title>
        <authorList>
            <person name="Zhao H."/>
        </authorList>
    </citation>
    <scope>NUCLEOTIDE SEQUENCE</scope>
    <source>
        <strain evidence="12">BeijingLab</strain>
        <tissue evidence="12">Pupa</tissue>
    </source>
</reference>
<feature type="domain" description="C3H1-type" evidence="11">
    <location>
        <begin position="161"/>
        <end position="189"/>
    </location>
</feature>
<dbReference type="AlphaFoldDB" id="A0AAD7YRE0"/>
<feature type="domain" description="RRM" evidence="10">
    <location>
        <begin position="207"/>
        <end position="299"/>
    </location>
</feature>
<dbReference type="InterPro" id="IPR009145">
    <property type="entry name" value="U2AF_small"/>
</dbReference>
<gene>
    <name evidence="12" type="ORF">PYW07_000956</name>
</gene>
<dbReference type="GO" id="GO:0089701">
    <property type="term" value="C:U2AF complex"/>
    <property type="evidence" value="ECO:0007669"/>
    <property type="project" value="InterPro"/>
</dbReference>